<feature type="repeat" description="PPR" evidence="3">
    <location>
        <begin position="389"/>
        <end position="423"/>
    </location>
</feature>
<comment type="similarity">
    <text evidence="1">Belongs to the PPR family. P subfamily.</text>
</comment>
<dbReference type="eggNOG" id="KOG4197">
    <property type="taxonomic scope" value="Eukaryota"/>
</dbReference>
<dbReference type="InterPro" id="IPR011990">
    <property type="entry name" value="TPR-like_helical_dom_sf"/>
</dbReference>
<dbReference type="Pfam" id="PF01535">
    <property type="entry name" value="PPR"/>
    <property type="match status" value="1"/>
</dbReference>
<name>A0A061GY28_THECC</name>
<evidence type="ECO:0000313" key="5">
    <source>
        <dbReference type="EMBL" id="EOY32024.1"/>
    </source>
</evidence>
<dbReference type="Pfam" id="PF13812">
    <property type="entry name" value="PPR_3"/>
    <property type="match status" value="2"/>
</dbReference>
<feature type="compositionally biased region" description="Basic and acidic residues" evidence="4">
    <location>
        <begin position="132"/>
        <end position="149"/>
    </location>
</feature>
<dbReference type="OMA" id="SHRFFRW"/>
<dbReference type="Gene3D" id="1.25.40.10">
    <property type="entry name" value="Tetratricopeptide repeat domain"/>
    <property type="match status" value="4"/>
</dbReference>
<feature type="repeat" description="PPR" evidence="3">
    <location>
        <begin position="216"/>
        <end position="250"/>
    </location>
</feature>
<evidence type="ECO:0000256" key="1">
    <source>
        <dbReference type="ARBA" id="ARBA00007626"/>
    </source>
</evidence>
<dbReference type="AlphaFoldDB" id="A0A061GY28"/>
<dbReference type="GO" id="GO:0006397">
    <property type="term" value="P:mRNA processing"/>
    <property type="evidence" value="ECO:0000318"/>
    <property type="project" value="GO_Central"/>
</dbReference>
<dbReference type="Pfam" id="PF13041">
    <property type="entry name" value="PPR_2"/>
    <property type="match status" value="1"/>
</dbReference>
<feature type="repeat" description="PPR" evidence="3">
    <location>
        <begin position="494"/>
        <end position="528"/>
    </location>
</feature>
<keyword evidence="2" id="KW-0677">Repeat</keyword>
<dbReference type="Proteomes" id="UP000026915">
    <property type="component" value="Chromosome 9"/>
</dbReference>
<keyword evidence="6" id="KW-1185">Reference proteome</keyword>
<proteinExistence type="inferred from homology"/>
<gene>
    <name evidence="5" type="ORF">TCM_039431</name>
</gene>
<organism evidence="5 6">
    <name type="scientific">Theobroma cacao</name>
    <name type="common">Cacao</name>
    <name type="synonym">Cocoa</name>
    <dbReference type="NCBI Taxonomy" id="3641"/>
    <lineage>
        <taxon>Eukaryota</taxon>
        <taxon>Viridiplantae</taxon>
        <taxon>Streptophyta</taxon>
        <taxon>Embryophyta</taxon>
        <taxon>Tracheophyta</taxon>
        <taxon>Spermatophyta</taxon>
        <taxon>Magnoliopsida</taxon>
        <taxon>eudicotyledons</taxon>
        <taxon>Gunneridae</taxon>
        <taxon>Pentapetalae</taxon>
        <taxon>rosids</taxon>
        <taxon>malvids</taxon>
        <taxon>Malvales</taxon>
        <taxon>Malvaceae</taxon>
        <taxon>Byttnerioideae</taxon>
        <taxon>Theobroma</taxon>
    </lineage>
</organism>
<dbReference type="PANTHER" id="PTHR47936">
    <property type="entry name" value="PPR_LONG DOMAIN-CONTAINING PROTEIN"/>
    <property type="match status" value="1"/>
</dbReference>
<dbReference type="InterPro" id="IPR002885">
    <property type="entry name" value="PPR_rpt"/>
</dbReference>
<evidence type="ECO:0000256" key="3">
    <source>
        <dbReference type="PROSITE-ProRule" id="PRU00708"/>
    </source>
</evidence>
<evidence type="ECO:0000256" key="2">
    <source>
        <dbReference type="ARBA" id="ARBA00022737"/>
    </source>
</evidence>
<dbReference type="InParanoid" id="A0A061GY28"/>
<sequence>MSLSLRTSTKVTSFIRRHGNSQYCYSFFHGERTSELLFLDQRPRLREKRRRGGEQVFFPCGSSLPLFSLLHSSPYYSLRRVNCQIPFLLPHSSSLHYLQEKLLANSISLARNVLDFNHRNFSSFTDGDTDSEADHESDSSGDSSKSRADPKEVERICKVIDELFGLDRNMEAVLDECGINPTHDLVMDVLERFRHARKPAFRFFRWAGQKPGFEHDSMTYNKMMNVLAKNRQFETMVAMLEEMGAQGVVTMETFIIAIKAFAAAKERKKAIGIFELMKKYKYKAGVDTINCLLDSLVRVKLAKEAQALFEKLRDRFTPNLSTYTILLNGWCRVRNLMEAGRVWNEMLDKGFKPDIVAHNVMIEGLLRSRKRSDAVKLFEVMKAKGPLPNVRSYTIIIRELCKQAKMNEAVGYFDELLDSGCQPDAAVYTCLITGFGNQKRMDVVYRLLKEMQEKGCPPDGQTYNALIKLLTRQRMPEDAMRVYKKMIQSGIQPTIHTFNMIMKSFFQTRNYDMGRAIWDEMNEKGFCPDDNAYAVFIGGLISLGRSGEACKFLEEMMEKGMKAPHLDYNKFGADFSRAGKPDKLEDLAQKMKFSGKFEAANVFTRWAEMMKKRLKRKRPFKTDGRCI</sequence>
<evidence type="ECO:0000313" key="6">
    <source>
        <dbReference type="Proteomes" id="UP000026915"/>
    </source>
</evidence>
<dbReference type="NCBIfam" id="TIGR00756">
    <property type="entry name" value="PPR"/>
    <property type="match status" value="8"/>
</dbReference>
<reference evidence="5 6" key="1">
    <citation type="journal article" date="2013" name="Genome Biol.">
        <title>The genome sequence of the most widely cultivated cacao type and its use to identify candidate genes regulating pod color.</title>
        <authorList>
            <person name="Motamayor J.C."/>
            <person name="Mockaitis K."/>
            <person name="Schmutz J."/>
            <person name="Haiminen N."/>
            <person name="Iii D.L."/>
            <person name="Cornejo O."/>
            <person name="Findley S.D."/>
            <person name="Zheng P."/>
            <person name="Utro F."/>
            <person name="Royaert S."/>
            <person name="Saski C."/>
            <person name="Jenkins J."/>
            <person name="Podicheti R."/>
            <person name="Zhao M."/>
            <person name="Scheffler B.E."/>
            <person name="Stack J.C."/>
            <person name="Feltus F.A."/>
            <person name="Mustiga G.M."/>
            <person name="Amores F."/>
            <person name="Phillips W."/>
            <person name="Marelli J.P."/>
            <person name="May G.D."/>
            <person name="Shapiro H."/>
            <person name="Ma J."/>
            <person name="Bustamante C.D."/>
            <person name="Schnell R.J."/>
            <person name="Main D."/>
            <person name="Gilbert D."/>
            <person name="Parida L."/>
            <person name="Kuhn D.N."/>
        </authorList>
    </citation>
    <scope>NUCLEOTIDE SEQUENCE [LARGE SCALE GENOMIC DNA]</scope>
    <source>
        <strain evidence="6">cv. Matina 1-6</strain>
    </source>
</reference>
<protein>
    <submittedName>
        <fullName evidence="5">Pentatricopeptide repeat (PPR) superfamily protein, putative</fullName>
    </submittedName>
</protein>
<dbReference type="GO" id="GO:0003729">
    <property type="term" value="F:mRNA binding"/>
    <property type="evidence" value="ECO:0000318"/>
    <property type="project" value="GO_Central"/>
</dbReference>
<dbReference type="Pfam" id="PF12854">
    <property type="entry name" value="PPR_1"/>
    <property type="match status" value="1"/>
</dbReference>
<dbReference type="EMBL" id="CM001887">
    <property type="protein sequence ID" value="EOY32024.1"/>
    <property type="molecule type" value="Genomic_DNA"/>
</dbReference>
<feature type="region of interest" description="Disordered" evidence="4">
    <location>
        <begin position="127"/>
        <end position="149"/>
    </location>
</feature>
<dbReference type="Gramene" id="EOY32024">
    <property type="protein sequence ID" value="EOY32024"/>
    <property type="gene ID" value="TCM_039431"/>
</dbReference>
<dbReference type="FunCoup" id="A0A061GY28">
    <property type="interactions" value="163"/>
</dbReference>
<feature type="repeat" description="PPR" evidence="3">
    <location>
        <begin position="354"/>
        <end position="388"/>
    </location>
</feature>
<evidence type="ECO:0000256" key="4">
    <source>
        <dbReference type="SAM" id="MobiDB-lite"/>
    </source>
</evidence>
<feature type="repeat" description="PPR" evidence="3">
    <location>
        <begin position="424"/>
        <end position="458"/>
    </location>
</feature>
<dbReference type="HOGENOM" id="CLU_002706_49_20_1"/>
<feature type="repeat" description="PPR" evidence="3">
    <location>
        <begin position="459"/>
        <end position="493"/>
    </location>
</feature>
<feature type="repeat" description="PPR" evidence="3">
    <location>
        <begin position="319"/>
        <end position="353"/>
    </location>
</feature>
<dbReference type="GO" id="GO:0005737">
    <property type="term" value="C:cytoplasm"/>
    <property type="evidence" value="ECO:0000318"/>
    <property type="project" value="GO_Central"/>
</dbReference>
<feature type="repeat" description="PPR" evidence="3">
    <location>
        <begin position="529"/>
        <end position="563"/>
    </location>
</feature>
<accession>A0A061GY28</accession>
<dbReference type="PROSITE" id="PS51375">
    <property type="entry name" value="PPR"/>
    <property type="match status" value="8"/>
</dbReference>
<dbReference type="STRING" id="3641.A0A061GY28"/>
<dbReference type="SUPFAM" id="SSF81901">
    <property type="entry name" value="HCP-like"/>
    <property type="match status" value="1"/>
</dbReference>
<dbReference type="PANTHER" id="PTHR47936:SF3">
    <property type="entry name" value="PENTACOTRIPEPTIDE-REPEAT REGION OF PRORP DOMAIN-CONTAINING PROTEIN"/>
    <property type="match status" value="1"/>
</dbReference>